<dbReference type="AlphaFoldDB" id="A0A0C2IW55"/>
<dbReference type="VEuPathDB" id="FungiDB:SPBR_06756"/>
<evidence type="ECO:0000256" key="1">
    <source>
        <dbReference type="SAM" id="MobiDB-lite"/>
    </source>
</evidence>
<accession>A0A0C2IW55</accession>
<feature type="region of interest" description="Disordered" evidence="1">
    <location>
        <begin position="1"/>
        <end position="62"/>
    </location>
</feature>
<dbReference type="EMBL" id="AWTV01000009">
    <property type="protein sequence ID" value="KIH89202.1"/>
    <property type="molecule type" value="Genomic_DNA"/>
</dbReference>
<dbReference type="OrthoDB" id="5404794at2759"/>
<feature type="compositionally biased region" description="Low complexity" evidence="1">
    <location>
        <begin position="36"/>
        <end position="59"/>
    </location>
</feature>
<reference evidence="2 3" key="1">
    <citation type="journal article" date="2014" name="BMC Genomics">
        <title>Comparative genomics of the major fungal agents of human and animal Sporotrichosis: Sporothrix schenckii and Sporothrix brasiliensis.</title>
        <authorList>
            <person name="Teixeira M.M."/>
            <person name="de Almeida L.G."/>
            <person name="Kubitschek-Barreira P."/>
            <person name="Alves F.L."/>
            <person name="Kioshima E.S."/>
            <person name="Abadio A.K."/>
            <person name="Fernandes L."/>
            <person name="Derengowski L.S."/>
            <person name="Ferreira K.S."/>
            <person name="Souza R.C."/>
            <person name="Ruiz J.C."/>
            <person name="de Andrade N.C."/>
            <person name="Paes H.C."/>
            <person name="Nicola A.M."/>
            <person name="Albuquerque P."/>
            <person name="Gerber A.L."/>
            <person name="Martins V.P."/>
            <person name="Peconick L.D."/>
            <person name="Neto A.V."/>
            <person name="Chaucanez C.B."/>
            <person name="Silva P.A."/>
            <person name="Cunha O.L."/>
            <person name="de Oliveira F.F."/>
            <person name="dos Santos T.C."/>
            <person name="Barros A.L."/>
            <person name="Soares M.A."/>
            <person name="de Oliveira L.M."/>
            <person name="Marini M.M."/>
            <person name="Villalobos-Duno H."/>
            <person name="Cunha M.M."/>
            <person name="de Hoog S."/>
            <person name="da Silveira J.F."/>
            <person name="Henrissat B."/>
            <person name="Nino-Vega G.A."/>
            <person name="Cisalpino P.S."/>
            <person name="Mora-Montes H.M."/>
            <person name="Almeida S.R."/>
            <person name="Stajich J.E."/>
            <person name="Lopes-Bezerra L.M."/>
            <person name="Vasconcelos A.T."/>
            <person name="Felipe M.S."/>
        </authorList>
    </citation>
    <scope>NUCLEOTIDE SEQUENCE [LARGE SCALE GENOMIC DNA]</scope>
    <source>
        <strain evidence="2 3">5110</strain>
    </source>
</reference>
<keyword evidence="3" id="KW-1185">Reference proteome</keyword>
<feature type="compositionally biased region" description="Basic residues" evidence="1">
    <location>
        <begin position="407"/>
        <end position="422"/>
    </location>
</feature>
<comment type="caution">
    <text evidence="2">The sequence shown here is derived from an EMBL/GenBank/DDBJ whole genome shotgun (WGS) entry which is preliminary data.</text>
</comment>
<feature type="compositionally biased region" description="Basic residues" evidence="1">
    <location>
        <begin position="357"/>
        <end position="373"/>
    </location>
</feature>
<proteinExistence type="predicted"/>
<feature type="region of interest" description="Disordered" evidence="1">
    <location>
        <begin position="245"/>
        <end position="291"/>
    </location>
</feature>
<dbReference type="RefSeq" id="XP_040617212.1">
    <property type="nucleotide sequence ID" value="XM_040765012.1"/>
</dbReference>
<protein>
    <submittedName>
        <fullName evidence="2">Uncharacterized protein</fullName>
    </submittedName>
</protein>
<dbReference type="Proteomes" id="UP000031575">
    <property type="component" value="Unassembled WGS sequence"/>
</dbReference>
<dbReference type="GeneID" id="63679933"/>
<sequence>MSSSKREVFDSDDDGDNLSPLSIPLASPQLSPRPFLPFATMATTATAATPNLPATSTSTDPSFFRDVYEEQRRTIGAQLAPQHADLDDNHRLGSTVSVSVDKGGRDPWAVPSSPIEVAGQQRGSYLKRKREEGDRRQQQQHQQAKRQKNASVVVQLDDLSSGHASEAAKTKKQKTADETNTEGNTVVETISIPLEPLTPSRLHQYPRLLSSSINDDALAAAHDPSLPRQHGLDLGLETAGAAVGASTHKDSCENRLPQPEDGTQSTIAFTTPSLYNSSGRRVPGSSNNITGNSILRQIKSSMGHDGDIVLEEVAAVATQNPTPLRLSRKTADVAQSEAVHEFDASYDSLKEMKLVKTKTKKKSPQKKPLKKKAVFIAASDDEDDDKNVAMNPPPADSENDFPDGHVKSKTPGKRKRGAKKRMEKASVELRLEPVQPKPNNTKRPRGRPKRQKAPPPEEETDEDILAQGIVEDEMAYESEQPLTDTDMVAPDSESDSEADLQPPTPVKAKGKRGKAGKKAVAKDKKGSKAGRGRRAAGVDVQHIISQEAVDEKPVLGKTSGNTSAISSLKAEAVDAGDDLKDQRTAVAAKEEEPPLRNTPAPERGLLSTGLNTTASQGRVPYRVGLSKKFRIAPLLKMIRK</sequence>
<feature type="compositionally biased region" description="Polar residues" evidence="1">
    <location>
        <begin position="261"/>
        <end position="291"/>
    </location>
</feature>
<evidence type="ECO:0000313" key="2">
    <source>
        <dbReference type="EMBL" id="KIH89202.1"/>
    </source>
</evidence>
<dbReference type="HOGENOM" id="CLU_416291_0_0_1"/>
<feature type="region of interest" description="Disordered" evidence="1">
    <location>
        <begin position="586"/>
        <end position="613"/>
    </location>
</feature>
<feature type="compositionally biased region" description="Basic residues" evidence="1">
    <location>
        <begin position="440"/>
        <end position="452"/>
    </location>
</feature>
<name>A0A0C2IW55_9PEZI</name>
<feature type="compositionally biased region" description="Acidic residues" evidence="1">
    <location>
        <begin position="456"/>
        <end position="476"/>
    </location>
</feature>
<gene>
    <name evidence="2" type="ORF">SPBR_06756</name>
</gene>
<feature type="compositionally biased region" description="Basic and acidic residues" evidence="1">
    <location>
        <begin position="166"/>
        <end position="177"/>
    </location>
</feature>
<feature type="compositionally biased region" description="Basic residues" evidence="1">
    <location>
        <begin position="508"/>
        <end position="519"/>
    </location>
</feature>
<organism evidence="2 3">
    <name type="scientific">Sporothrix brasiliensis 5110</name>
    <dbReference type="NCBI Taxonomy" id="1398154"/>
    <lineage>
        <taxon>Eukaryota</taxon>
        <taxon>Fungi</taxon>
        <taxon>Dikarya</taxon>
        <taxon>Ascomycota</taxon>
        <taxon>Pezizomycotina</taxon>
        <taxon>Sordariomycetes</taxon>
        <taxon>Sordariomycetidae</taxon>
        <taxon>Ophiostomatales</taxon>
        <taxon>Ophiostomataceae</taxon>
        <taxon>Sporothrix</taxon>
    </lineage>
</organism>
<feature type="region of interest" description="Disordered" evidence="1">
    <location>
        <begin position="75"/>
        <end position="192"/>
    </location>
</feature>
<feature type="region of interest" description="Disordered" evidence="1">
    <location>
        <begin position="357"/>
        <end position="539"/>
    </location>
</feature>
<evidence type="ECO:0000313" key="3">
    <source>
        <dbReference type="Proteomes" id="UP000031575"/>
    </source>
</evidence>